<organism evidence="2 3">
    <name type="scientific">Neurospora hispaniola</name>
    <dbReference type="NCBI Taxonomy" id="588809"/>
    <lineage>
        <taxon>Eukaryota</taxon>
        <taxon>Fungi</taxon>
        <taxon>Dikarya</taxon>
        <taxon>Ascomycota</taxon>
        <taxon>Pezizomycotina</taxon>
        <taxon>Sordariomycetes</taxon>
        <taxon>Sordariomycetidae</taxon>
        <taxon>Sordariales</taxon>
        <taxon>Sordariaceae</taxon>
        <taxon>Neurospora</taxon>
    </lineage>
</organism>
<proteinExistence type="predicted"/>
<comment type="caution">
    <text evidence="2">The sequence shown here is derived from an EMBL/GenBank/DDBJ whole genome shotgun (WGS) entry which is preliminary data.</text>
</comment>
<gene>
    <name evidence="2" type="ORF">B0T23DRAFT_191209</name>
</gene>
<name>A0AAJ0I3T8_9PEZI</name>
<dbReference type="EMBL" id="JAULSX010000006">
    <property type="protein sequence ID" value="KAK3489037.1"/>
    <property type="molecule type" value="Genomic_DNA"/>
</dbReference>
<reference evidence="2 3" key="1">
    <citation type="journal article" date="2023" name="Mol. Phylogenet. Evol.">
        <title>Genome-scale phylogeny and comparative genomics of the fungal order Sordariales.</title>
        <authorList>
            <person name="Hensen N."/>
            <person name="Bonometti L."/>
            <person name="Westerberg I."/>
            <person name="Brannstrom I.O."/>
            <person name="Guillou S."/>
            <person name="Cros-Aarteil S."/>
            <person name="Calhoun S."/>
            <person name="Haridas S."/>
            <person name="Kuo A."/>
            <person name="Mondo S."/>
            <person name="Pangilinan J."/>
            <person name="Riley R."/>
            <person name="LaButti K."/>
            <person name="Andreopoulos B."/>
            <person name="Lipzen A."/>
            <person name="Chen C."/>
            <person name="Yan M."/>
            <person name="Daum C."/>
            <person name="Ng V."/>
            <person name="Clum A."/>
            <person name="Steindorff A."/>
            <person name="Ohm R.A."/>
            <person name="Martin F."/>
            <person name="Silar P."/>
            <person name="Natvig D.O."/>
            <person name="Lalanne C."/>
            <person name="Gautier V."/>
            <person name="Ament-Velasquez S.L."/>
            <person name="Kruys A."/>
            <person name="Hutchinson M.I."/>
            <person name="Powell A.J."/>
            <person name="Barry K."/>
            <person name="Miller A.N."/>
            <person name="Grigoriev I.V."/>
            <person name="Debuchy R."/>
            <person name="Gladieux P."/>
            <person name="Hiltunen Thoren M."/>
            <person name="Johannesson H."/>
        </authorList>
    </citation>
    <scope>NUCLEOTIDE SEQUENCE [LARGE SCALE GENOMIC DNA]</scope>
    <source>
        <strain evidence="2 3">FGSC 10403</strain>
    </source>
</reference>
<keyword evidence="3" id="KW-1185">Reference proteome</keyword>
<evidence type="ECO:0000313" key="2">
    <source>
        <dbReference type="EMBL" id="KAK3489037.1"/>
    </source>
</evidence>
<dbReference type="AlphaFoldDB" id="A0AAJ0I3T8"/>
<protein>
    <submittedName>
        <fullName evidence="2">Uncharacterized protein</fullName>
    </submittedName>
</protein>
<feature type="region of interest" description="Disordered" evidence="1">
    <location>
        <begin position="71"/>
        <end position="95"/>
    </location>
</feature>
<dbReference type="Proteomes" id="UP001285908">
    <property type="component" value="Unassembled WGS sequence"/>
</dbReference>
<evidence type="ECO:0000313" key="3">
    <source>
        <dbReference type="Proteomes" id="UP001285908"/>
    </source>
</evidence>
<feature type="compositionally biased region" description="Polar residues" evidence="1">
    <location>
        <begin position="81"/>
        <end position="92"/>
    </location>
</feature>
<sequence length="200" mass="21825">MRVDSADRPATNEARCLPLNWPANVTHGAKRDPLKMRRTGSLAHTLRGLERRHQPQDCVIAWNLWKARAGRGGNAEAPHATSASHPGQSRVRSSGDCLALTGRRPTDVPDLPNLKGFPSFSTLSRSPGSSFPSGAPFSFNTCGHPRYRSGTYLYSIVDTPSITYLLDPIVFQSPAIIRHDNRTRDILTTGSCSPKPKPTA</sequence>
<evidence type="ECO:0000256" key="1">
    <source>
        <dbReference type="SAM" id="MobiDB-lite"/>
    </source>
</evidence>
<accession>A0AAJ0I3T8</accession>
<dbReference type="GeneID" id="87870842"/>
<dbReference type="RefSeq" id="XP_062690744.1">
    <property type="nucleotide sequence ID" value="XM_062833220.1"/>
</dbReference>